<dbReference type="InParanoid" id="A0A0D2WT29"/>
<feature type="transmembrane region" description="Helical" evidence="6">
    <location>
        <begin position="148"/>
        <end position="170"/>
    </location>
</feature>
<dbReference type="PANTHER" id="PTHR31419">
    <property type="entry name" value="PROTEIN PIN-LIKES 2"/>
    <property type="match status" value="1"/>
</dbReference>
<dbReference type="AlphaFoldDB" id="A0A0D2WT29"/>
<evidence type="ECO:0000313" key="7">
    <source>
        <dbReference type="EMBL" id="KJE94713.1"/>
    </source>
</evidence>
<keyword evidence="8" id="KW-1185">Reference proteome</keyword>
<feature type="transmembrane region" description="Helical" evidence="6">
    <location>
        <begin position="49"/>
        <end position="69"/>
    </location>
</feature>
<dbReference type="PANTHER" id="PTHR31419:SF1">
    <property type="entry name" value="PROTEIN PIN-LIKES 6"/>
    <property type="match status" value="1"/>
</dbReference>
<keyword evidence="3 6" id="KW-1133">Transmembrane helix</keyword>
<dbReference type="Pfam" id="PF03547">
    <property type="entry name" value="Mem_trans"/>
    <property type="match status" value="2"/>
</dbReference>
<dbReference type="OrthoDB" id="191139at2759"/>
<feature type="transmembrane region" description="Helical" evidence="6">
    <location>
        <begin position="532"/>
        <end position="553"/>
    </location>
</feature>
<feature type="transmembrane region" description="Helical" evidence="6">
    <location>
        <begin position="291"/>
        <end position="313"/>
    </location>
</feature>
<dbReference type="GO" id="GO:0055085">
    <property type="term" value="P:transmembrane transport"/>
    <property type="evidence" value="ECO:0007669"/>
    <property type="project" value="InterPro"/>
</dbReference>
<comment type="subcellular location">
    <subcellularLocation>
        <location evidence="1">Membrane</location>
        <topology evidence="1">Multi-pass membrane protein</topology>
    </subcellularLocation>
</comment>
<feature type="transmembrane region" description="Helical" evidence="6">
    <location>
        <begin position="498"/>
        <end position="520"/>
    </location>
</feature>
<feature type="transmembrane region" description="Helical" evidence="6">
    <location>
        <begin position="75"/>
        <end position="97"/>
    </location>
</feature>
<protein>
    <recommendedName>
        <fullName evidence="9">Auxin efflux carrier</fullName>
    </recommendedName>
</protein>
<dbReference type="eggNOG" id="KOG2722">
    <property type="taxonomic scope" value="Eukaryota"/>
</dbReference>
<dbReference type="EMBL" id="KE346367">
    <property type="protein sequence ID" value="KJE94713.1"/>
    <property type="molecule type" value="Genomic_DNA"/>
</dbReference>
<dbReference type="InterPro" id="IPR039305">
    <property type="entry name" value="PILS2/6"/>
</dbReference>
<feature type="region of interest" description="Disordered" evidence="5">
    <location>
        <begin position="220"/>
        <end position="239"/>
    </location>
</feature>
<dbReference type="PhylomeDB" id="A0A0D2WT29"/>
<evidence type="ECO:0000313" key="8">
    <source>
        <dbReference type="Proteomes" id="UP000008743"/>
    </source>
</evidence>
<organism evidence="7 8">
    <name type="scientific">Capsaspora owczarzaki (strain ATCC 30864)</name>
    <dbReference type="NCBI Taxonomy" id="595528"/>
    <lineage>
        <taxon>Eukaryota</taxon>
        <taxon>Filasterea</taxon>
        <taxon>Capsaspora</taxon>
    </lineage>
</organism>
<feature type="transmembrane region" description="Helical" evidence="6">
    <location>
        <begin position="460"/>
        <end position="486"/>
    </location>
</feature>
<dbReference type="GO" id="GO:0016020">
    <property type="term" value="C:membrane"/>
    <property type="evidence" value="ECO:0007669"/>
    <property type="project" value="UniProtKB-SubCell"/>
</dbReference>
<reference evidence="8" key="1">
    <citation type="submission" date="2011-02" db="EMBL/GenBank/DDBJ databases">
        <title>The Genome Sequence of Capsaspora owczarzaki ATCC 30864.</title>
        <authorList>
            <person name="Russ C."/>
            <person name="Cuomo C."/>
            <person name="Burger G."/>
            <person name="Gray M.W."/>
            <person name="Holland P.W.H."/>
            <person name="King N."/>
            <person name="Lang F.B.F."/>
            <person name="Roger A.J."/>
            <person name="Ruiz-Trillo I."/>
            <person name="Young S.K."/>
            <person name="Zeng Q."/>
            <person name="Gargeya S."/>
            <person name="Alvarado L."/>
            <person name="Berlin A."/>
            <person name="Chapman S.B."/>
            <person name="Chen Z."/>
            <person name="Freedman E."/>
            <person name="Gellesch M."/>
            <person name="Goldberg J."/>
            <person name="Griggs A."/>
            <person name="Gujja S."/>
            <person name="Heilman E."/>
            <person name="Heiman D."/>
            <person name="Howarth C."/>
            <person name="Mehta T."/>
            <person name="Neiman D."/>
            <person name="Pearson M."/>
            <person name="Roberts A."/>
            <person name="Saif S."/>
            <person name="Shea T."/>
            <person name="Shenoy N."/>
            <person name="Sisk P."/>
            <person name="Stolte C."/>
            <person name="Sykes S."/>
            <person name="White J."/>
            <person name="Yandava C."/>
            <person name="Haas B."/>
            <person name="Nusbaum C."/>
            <person name="Birren B."/>
        </authorList>
    </citation>
    <scope>NUCLEOTIDE SEQUENCE</scope>
    <source>
        <strain evidence="8">ATCC 30864</strain>
    </source>
</reference>
<dbReference type="InterPro" id="IPR038770">
    <property type="entry name" value="Na+/solute_symporter_sf"/>
</dbReference>
<proteinExistence type="predicted"/>
<evidence type="ECO:0000256" key="5">
    <source>
        <dbReference type="SAM" id="MobiDB-lite"/>
    </source>
</evidence>
<feature type="transmembrane region" description="Helical" evidence="6">
    <location>
        <begin position="109"/>
        <end position="128"/>
    </location>
</feature>
<dbReference type="FunCoup" id="A0A0D2WT29">
    <property type="interactions" value="25"/>
</dbReference>
<keyword evidence="2 6" id="KW-0812">Transmembrane</keyword>
<keyword evidence="4 6" id="KW-0472">Membrane</keyword>
<evidence type="ECO:0000256" key="3">
    <source>
        <dbReference type="ARBA" id="ARBA00022989"/>
    </source>
</evidence>
<evidence type="ECO:0008006" key="9">
    <source>
        <dbReference type="Google" id="ProtNLM"/>
    </source>
</evidence>
<dbReference type="Gene3D" id="1.20.1530.20">
    <property type="match status" value="1"/>
</dbReference>
<name>A0A0D2WT29_CAPO3</name>
<dbReference type="InterPro" id="IPR004776">
    <property type="entry name" value="Mem_transp_PIN-like"/>
</dbReference>
<feature type="transmembrane region" description="Helical" evidence="6">
    <location>
        <begin position="333"/>
        <end position="353"/>
    </location>
</feature>
<feature type="transmembrane region" description="Helical" evidence="6">
    <location>
        <begin position="12"/>
        <end position="37"/>
    </location>
</feature>
<sequence>MPTVADEISNVILPAIKATAKVILLAAVGVAAKRLGILNSETSTRLSKLVLNFAVPALTFVSIAHAITFDNIKELWPLPLFGLLYICLGMAFGWIICRICRFPKAIRNLVMVCCAFGNSQTIPLALVSSLAHSVAQLKQSDTDTPAAIIARGTSYIMLYTLIGTILRWSFAYKLLNPSPQTRADELERQHRLTHRLSVDQIATLDGHPTVRPSGTESVAAVHGSVDGSDDTPAVPDRLSPSNSRDLLIQTLEIHSAVGSSQPSTLLAAAASVPTTPPASVRARIGCAFRRVLSTFTPPVWAIVLGLIVAVAAPLKNAFFPAETASSSTPPLDFLADTLQTLGNVVVPAIMLILGEQLSRGPLQLTYIQWHRMWSCCKKPHKRAFSQGSLKSRMQTCWNSCWNRDRQQHNSDNEQLTLVESSSSYSVMHEKIGGLESSADVCMPPESAQQQQQRSVITTPLSVGSVLAIVIVKLVILPGIAIPLTMLFNKIGLLGSDPVLHFVVLLESCVPTGINLVVICASHNWLQRELTTVLFYQYLIAILSITLMTTGFLVTL</sequence>
<dbReference type="STRING" id="595528.A0A0D2WT29"/>
<evidence type="ECO:0000256" key="6">
    <source>
        <dbReference type="SAM" id="Phobius"/>
    </source>
</evidence>
<evidence type="ECO:0000256" key="2">
    <source>
        <dbReference type="ARBA" id="ARBA00022692"/>
    </source>
</evidence>
<dbReference type="RefSeq" id="XP_004346997.1">
    <property type="nucleotide sequence ID" value="XM_004346947.2"/>
</dbReference>
<evidence type="ECO:0000256" key="4">
    <source>
        <dbReference type="ARBA" id="ARBA00023136"/>
    </source>
</evidence>
<gene>
    <name evidence="7" type="ORF">CAOG_005312</name>
</gene>
<evidence type="ECO:0000256" key="1">
    <source>
        <dbReference type="ARBA" id="ARBA00004141"/>
    </source>
</evidence>
<accession>A0A0D2WT29</accession>
<dbReference type="Proteomes" id="UP000008743">
    <property type="component" value="Unassembled WGS sequence"/>
</dbReference>
<dbReference type="OMA" id="FANLCVN"/>